<evidence type="ECO:0000259" key="7">
    <source>
        <dbReference type="SMART" id="SM00906"/>
    </source>
</evidence>
<feature type="domain" description="Xylanolytic transcriptional activator regulatory" evidence="7">
    <location>
        <begin position="202"/>
        <end position="281"/>
    </location>
</feature>
<keyword evidence="5" id="KW-0804">Transcription</keyword>
<sequence length="284" mass="32486">MLTSPSQLTVEDISDETADTFPTTVNLGIQAHLEIDLDGSLIYYGATSIFRLEEEDRKQFPSQPRFLGGSQDAHRSGEASVSHVLEYFGINMDDDVVHEALTQFFRWQYPHFMFIYREAFLRDHCGNREHAKYWSPALLLSICALGALMSLEDRYRKMCDQFFFAAESIALVNGLAQPSIATVQTFLCLAFYEIGRGNLSKGWGFSGIAFRMAQDLGFQRDPQIWISHSPYQATREDVEIRRRIYWGCYISDKLISMVLGRPIQLPYNDAQVEPLTILPYAYNS</sequence>
<evidence type="ECO:0000313" key="8">
    <source>
        <dbReference type="EMBL" id="VUC31691.1"/>
    </source>
</evidence>
<reference evidence="8 9" key="1">
    <citation type="submission" date="2019-06" db="EMBL/GenBank/DDBJ databases">
        <authorList>
            <person name="Broberg M."/>
        </authorList>
    </citation>
    <scope>NUCLEOTIDE SEQUENCE [LARGE SCALE GENOMIC DNA]</scope>
</reference>
<evidence type="ECO:0000256" key="3">
    <source>
        <dbReference type="ARBA" id="ARBA00023015"/>
    </source>
</evidence>
<evidence type="ECO:0000256" key="6">
    <source>
        <dbReference type="ARBA" id="ARBA00023242"/>
    </source>
</evidence>
<name>A0ABY6UN62_BIOOC</name>
<keyword evidence="1" id="KW-0479">Metal-binding</keyword>
<dbReference type="PANTHER" id="PTHR31313">
    <property type="entry name" value="TY1 ENHANCER ACTIVATOR"/>
    <property type="match status" value="1"/>
</dbReference>
<evidence type="ECO:0000256" key="4">
    <source>
        <dbReference type="ARBA" id="ARBA00023125"/>
    </source>
</evidence>
<dbReference type="EMBL" id="CABFNS010000833">
    <property type="protein sequence ID" value="VUC31691.1"/>
    <property type="molecule type" value="Genomic_DNA"/>
</dbReference>
<gene>
    <name evidence="8" type="ORF">CLO192961_LOCUS305688</name>
</gene>
<dbReference type="InterPro" id="IPR007219">
    <property type="entry name" value="XnlR_reg_dom"/>
</dbReference>
<dbReference type="CDD" id="cd12148">
    <property type="entry name" value="fungal_TF_MHR"/>
    <property type="match status" value="1"/>
</dbReference>
<accession>A0ABY6UN62</accession>
<dbReference type="Proteomes" id="UP000766486">
    <property type="component" value="Unassembled WGS sequence"/>
</dbReference>
<dbReference type="SMART" id="SM00906">
    <property type="entry name" value="Fungal_trans"/>
    <property type="match status" value="1"/>
</dbReference>
<evidence type="ECO:0000313" key="9">
    <source>
        <dbReference type="Proteomes" id="UP000766486"/>
    </source>
</evidence>
<protein>
    <recommendedName>
        <fullName evidence="7">Xylanolytic transcriptional activator regulatory domain-containing protein</fullName>
    </recommendedName>
</protein>
<proteinExistence type="predicted"/>
<keyword evidence="3" id="KW-0805">Transcription regulation</keyword>
<dbReference type="InterPro" id="IPR051615">
    <property type="entry name" value="Transcr_Regulatory_Elem"/>
</dbReference>
<dbReference type="Pfam" id="PF04082">
    <property type="entry name" value="Fungal_trans"/>
    <property type="match status" value="1"/>
</dbReference>
<keyword evidence="9" id="KW-1185">Reference proteome</keyword>
<organism evidence="8 9">
    <name type="scientific">Bionectria ochroleuca</name>
    <name type="common">Gliocladium roseum</name>
    <dbReference type="NCBI Taxonomy" id="29856"/>
    <lineage>
        <taxon>Eukaryota</taxon>
        <taxon>Fungi</taxon>
        <taxon>Dikarya</taxon>
        <taxon>Ascomycota</taxon>
        <taxon>Pezizomycotina</taxon>
        <taxon>Sordariomycetes</taxon>
        <taxon>Hypocreomycetidae</taxon>
        <taxon>Hypocreales</taxon>
        <taxon>Bionectriaceae</taxon>
        <taxon>Clonostachys</taxon>
    </lineage>
</organism>
<evidence type="ECO:0000256" key="2">
    <source>
        <dbReference type="ARBA" id="ARBA00022833"/>
    </source>
</evidence>
<keyword evidence="2" id="KW-0862">Zinc</keyword>
<dbReference type="PANTHER" id="PTHR31313:SF81">
    <property type="entry name" value="TY1 ENHANCER ACTIVATOR"/>
    <property type="match status" value="1"/>
</dbReference>
<keyword evidence="4" id="KW-0238">DNA-binding</keyword>
<evidence type="ECO:0000256" key="5">
    <source>
        <dbReference type="ARBA" id="ARBA00023163"/>
    </source>
</evidence>
<comment type="caution">
    <text evidence="8">The sequence shown here is derived from an EMBL/GenBank/DDBJ whole genome shotgun (WGS) entry which is preliminary data.</text>
</comment>
<evidence type="ECO:0000256" key="1">
    <source>
        <dbReference type="ARBA" id="ARBA00022723"/>
    </source>
</evidence>
<keyword evidence="6" id="KW-0539">Nucleus</keyword>